<evidence type="ECO:0000313" key="2">
    <source>
        <dbReference type="EMBL" id="CAK9254722.1"/>
    </source>
</evidence>
<dbReference type="EMBL" id="OZ020096">
    <property type="protein sequence ID" value="CAK9254722.1"/>
    <property type="molecule type" value="Genomic_DNA"/>
</dbReference>
<reference evidence="2 3" key="1">
    <citation type="submission" date="2024-02" db="EMBL/GenBank/DDBJ databases">
        <authorList>
            <consortium name="ELIXIR-Norway"/>
            <consortium name="Elixir Norway"/>
        </authorList>
    </citation>
    <scope>NUCLEOTIDE SEQUENCE [LARGE SCALE GENOMIC DNA]</scope>
</reference>
<name>A0ABP0VJW6_9BRYO</name>
<protein>
    <submittedName>
        <fullName evidence="2">Uncharacterized protein</fullName>
    </submittedName>
</protein>
<sequence length="131" mass="15143">MASCCTKNCISSLAFVSAQILIVWSSVKSNIDCTKKSFYVQVDRHYVNDIFTASLNYSSERKQERSLVSWSMAKQKMSFDFILKFVWKFCFTICSTEVFWYSKLSQILIPISFSAFLHHGSFRKLGDCLVI</sequence>
<feature type="signal peptide" evidence="1">
    <location>
        <begin position="1"/>
        <end position="29"/>
    </location>
</feature>
<evidence type="ECO:0000313" key="3">
    <source>
        <dbReference type="Proteomes" id="UP001497444"/>
    </source>
</evidence>
<proteinExistence type="predicted"/>
<organism evidence="2 3">
    <name type="scientific">Sphagnum jensenii</name>
    <dbReference type="NCBI Taxonomy" id="128206"/>
    <lineage>
        <taxon>Eukaryota</taxon>
        <taxon>Viridiplantae</taxon>
        <taxon>Streptophyta</taxon>
        <taxon>Embryophyta</taxon>
        <taxon>Bryophyta</taxon>
        <taxon>Sphagnophytina</taxon>
        <taxon>Sphagnopsida</taxon>
        <taxon>Sphagnales</taxon>
        <taxon>Sphagnaceae</taxon>
        <taxon>Sphagnum</taxon>
    </lineage>
</organism>
<keyword evidence="3" id="KW-1185">Reference proteome</keyword>
<keyword evidence="1" id="KW-0732">Signal</keyword>
<evidence type="ECO:0000256" key="1">
    <source>
        <dbReference type="SAM" id="SignalP"/>
    </source>
</evidence>
<gene>
    <name evidence="2" type="ORF">CSSPJE1EN1_LOCUS200</name>
</gene>
<accession>A0ABP0VJW6</accession>
<dbReference type="Proteomes" id="UP001497444">
    <property type="component" value="Chromosome 1"/>
</dbReference>
<feature type="chain" id="PRO_5045980978" evidence="1">
    <location>
        <begin position="30"/>
        <end position="131"/>
    </location>
</feature>